<evidence type="ECO:0000256" key="1">
    <source>
        <dbReference type="ARBA" id="ARBA00004651"/>
    </source>
</evidence>
<feature type="domain" description="MacB-like periplasmic core" evidence="8">
    <location>
        <begin position="96"/>
        <end position="320"/>
    </location>
</feature>
<feature type="transmembrane region" description="Helical" evidence="6">
    <location>
        <begin position="506"/>
        <end position="526"/>
    </location>
</feature>
<evidence type="ECO:0000256" key="3">
    <source>
        <dbReference type="ARBA" id="ARBA00022692"/>
    </source>
</evidence>
<dbReference type="InterPro" id="IPR025857">
    <property type="entry name" value="MacB_PCD"/>
</dbReference>
<keyword evidence="10" id="KW-1185">Reference proteome</keyword>
<feature type="transmembrane region" description="Helical" evidence="6">
    <location>
        <begin position="94"/>
        <end position="117"/>
    </location>
</feature>
<dbReference type="PANTHER" id="PTHR30572">
    <property type="entry name" value="MEMBRANE COMPONENT OF TRANSPORTER-RELATED"/>
    <property type="match status" value="1"/>
</dbReference>
<feature type="transmembrane region" description="Helical" evidence="6">
    <location>
        <begin position="363"/>
        <end position="382"/>
    </location>
</feature>
<reference evidence="9 10" key="1">
    <citation type="submission" date="2017-06" db="EMBL/GenBank/DDBJ databases">
        <authorList>
            <person name="Kim H.J."/>
            <person name="Triplett B.A."/>
        </authorList>
    </citation>
    <scope>NUCLEOTIDE SEQUENCE [LARGE SCALE GENOMIC DNA]</scope>
    <source>
        <strain evidence="9 10">DSM 19307</strain>
    </source>
</reference>
<keyword evidence="5 6" id="KW-0472">Membrane</keyword>
<feature type="transmembrane region" description="Helical" evidence="6">
    <location>
        <begin position="455"/>
        <end position="480"/>
    </location>
</feature>
<evidence type="ECO:0000313" key="9">
    <source>
        <dbReference type="EMBL" id="SNT05724.1"/>
    </source>
</evidence>
<keyword evidence="3 6" id="KW-0812">Transmembrane</keyword>
<comment type="subcellular location">
    <subcellularLocation>
        <location evidence="1">Cell membrane</location>
        <topology evidence="1">Multi-pass membrane protein</topology>
    </subcellularLocation>
</comment>
<dbReference type="InterPro" id="IPR003838">
    <property type="entry name" value="ABC3_permease_C"/>
</dbReference>
<proteinExistence type="predicted"/>
<evidence type="ECO:0000259" key="8">
    <source>
        <dbReference type="Pfam" id="PF12704"/>
    </source>
</evidence>
<feature type="transmembrane region" description="Helical" evidence="6">
    <location>
        <begin position="751"/>
        <end position="778"/>
    </location>
</feature>
<dbReference type="GO" id="GO:0005886">
    <property type="term" value="C:plasma membrane"/>
    <property type="evidence" value="ECO:0007669"/>
    <property type="project" value="UniProtKB-SubCell"/>
</dbReference>
<feature type="transmembrane region" description="Helical" evidence="6">
    <location>
        <begin position="799"/>
        <end position="825"/>
    </location>
</feature>
<dbReference type="InterPro" id="IPR047699">
    <property type="entry name" value="Permease_put_prefix"/>
</dbReference>
<organism evidence="9 10">
    <name type="scientific">Ekhidna lutea</name>
    <dbReference type="NCBI Taxonomy" id="447679"/>
    <lineage>
        <taxon>Bacteria</taxon>
        <taxon>Pseudomonadati</taxon>
        <taxon>Bacteroidota</taxon>
        <taxon>Cytophagia</taxon>
        <taxon>Cytophagales</taxon>
        <taxon>Reichenbachiellaceae</taxon>
        <taxon>Ekhidna</taxon>
    </lineage>
</organism>
<accession>A0A239JLT8</accession>
<keyword evidence="4 6" id="KW-1133">Transmembrane helix</keyword>
<protein>
    <submittedName>
        <fullName evidence="9">FtsX-like permease family protein</fullName>
    </submittedName>
</protein>
<dbReference type="Proteomes" id="UP000198393">
    <property type="component" value="Unassembled WGS sequence"/>
</dbReference>
<gene>
    <name evidence="9" type="ORF">SAMN05421640_2196</name>
</gene>
<dbReference type="EMBL" id="FZPD01000003">
    <property type="protein sequence ID" value="SNT05724.1"/>
    <property type="molecule type" value="Genomic_DNA"/>
</dbReference>
<dbReference type="NCBIfam" id="NF038404">
    <property type="entry name" value="perm_prefix_2"/>
    <property type="match status" value="1"/>
</dbReference>
<evidence type="ECO:0000256" key="4">
    <source>
        <dbReference type="ARBA" id="ARBA00022989"/>
    </source>
</evidence>
<dbReference type="Pfam" id="PF02687">
    <property type="entry name" value="FtsX"/>
    <property type="match status" value="2"/>
</dbReference>
<evidence type="ECO:0000256" key="2">
    <source>
        <dbReference type="ARBA" id="ARBA00022475"/>
    </source>
</evidence>
<evidence type="ECO:0000259" key="7">
    <source>
        <dbReference type="Pfam" id="PF02687"/>
    </source>
</evidence>
<feature type="transmembrane region" description="Helical" evidence="6">
    <location>
        <begin position="845"/>
        <end position="865"/>
    </location>
</feature>
<evidence type="ECO:0000313" key="10">
    <source>
        <dbReference type="Proteomes" id="UP000198393"/>
    </source>
</evidence>
<feature type="domain" description="ABC3 transporter permease C-terminal" evidence="7">
    <location>
        <begin position="758"/>
        <end position="872"/>
    </location>
</feature>
<dbReference type="AlphaFoldDB" id="A0A239JLT8"/>
<dbReference type="PANTHER" id="PTHR30572:SF18">
    <property type="entry name" value="ABC-TYPE MACROLIDE FAMILY EXPORT SYSTEM PERMEASE COMPONENT 2"/>
    <property type="match status" value="1"/>
</dbReference>
<dbReference type="InterPro" id="IPR050250">
    <property type="entry name" value="Macrolide_Exporter_MacB"/>
</dbReference>
<dbReference type="Pfam" id="PF12704">
    <property type="entry name" value="MacB_PCD"/>
    <property type="match status" value="1"/>
</dbReference>
<feature type="domain" description="ABC3 transporter permease C-terminal" evidence="7">
    <location>
        <begin position="370"/>
        <end position="483"/>
    </location>
</feature>
<dbReference type="RefSeq" id="WP_089356903.1">
    <property type="nucleotide sequence ID" value="NZ_FZPD01000003.1"/>
</dbReference>
<feature type="transmembrane region" description="Helical" evidence="6">
    <location>
        <begin position="413"/>
        <end position="435"/>
    </location>
</feature>
<keyword evidence="2" id="KW-1003">Cell membrane</keyword>
<name>A0A239JLT8_EKHLU</name>
<dbReference type="GO" id="GO:0022857">
    <property type="term" value="F:transmembrane transporter activity"/>
    <property type="evidence" value="ECO:0007669"/>
    <property type="project" value="TreeGrafter"/>
</dbReference>
<dbReference type="OrthoDB" id="5933722at2"/>
<evidence type="ECO:0000256" key="5">
    <source>
        <dbReference type="ARBA" id="ARBA00023136"/>
    </source>
</evidence>
<sequence>MEELKGPPRWMDRIIEFYCRKDLLEDLQGDLHEYYFRNLEKSRRRANLIFLLDVFKFCRLYTIQKPKILGQMTFLNLMGNYFKTSVRSIARNKLFSSINIVGLAVSMSVGLLMITYIGETLTFDEFHEKKNRIYRVTSNYQSISSDDPFDLASTSVFIGEKLREQYTGFEKVLIMRRNFNADIAKGENIINVRGHYSTTEFFDVFSFDLKSGDPATALKEPNSIILTEKAAKKLFTDEDPVGQIVTAGEKSYTVTGLMSEVPENSHIQFEALASFSTLEKEHRDNENSTFFTWRSIWMNYVYLLLEEGVRPEQINQNLAEIAAEENAKTDRYTINHKLESLLDIVPGRDLSNQIGPSINWENIYQLLGLTLIIILSACFNYTNLSIARALRRAKEVGIRKVVGASQTQVLMQFVFEAILIAIFSLVIAGGFYLLIKPEFVSSVVDDENIGMQFRWIHLFYFLLFAIAIGFVSGILPSLVLSKLKAISILTDATKLKLFKGVNLRKVLIVFQFAISMALIIGATITYRQYNFSINYDLGFTSENILNMELFGNDSEVLITELSKLPEVKEMSRSGMIPSTGEIWGEDLKYKDPMDSVSIYFNRVDKNYPGVHELTFLAGGTFPYDMKEDDENPKFIIIDRALCERFGFEKPEDALGEIVYLQRRVEDDVPVQVTGVIENYQYQNLAEDPEPTALIQGGKDDLYTINMVISSNDIIGLMDKIEEIWTDVEKVHPFTASFMDDQIQSSYAHYKVMFRIFTFLAILAIAISTMGLLGMAVFTTETRIKEVSIRKVLGASEQNLIMILSRSFMIMLFISAIIAIPFTYFFFTEYILGEFKKRIDIGLMELLPGVLLIFLIGFLTISWQTIKAAKTNPADMLRDE</sequence>
<evidence type="ECO:0000256" key="6">
    <source>
        <dbReference type="SAM" id="Phobius"/>
    </source>
</evidence>